<evidence type="ECO:0000313" key="2">
    <source>
        <dbReference type="Proteomes" id="UP000784294"/>
    </source>
</evidence>
<keyword evidence="2" id="KW-1185">Reference proteome</keyword>
<sequence>MAGVLQAARSIVAGFKNPQIREAGVFQAARSIVAGFKNHRIREAGCNVVDGQTAPVVALLAASLRPALTDRQGVPSCRSIMTD</sequence>
<dbReference type="AlphaFoldDB" id="A0A3S5CLC0"/>
<comment type="caution">
    <text evidence="1">The sequence shown here is derived from an EMBL/GenBank/DDBJ whole genome shotgun (WGS) entry which is preliminary data.</text>
</comment>
<name>A0A3S5CLC0_9PLAT</name>
<evidence type="ECO:0000313" key="1">
    <source>
        <dbReference type="EMBL" id="VEL17928.1"/>
    </source>
</evidence>
<dbReference type="Proteomes" id="UP000784294">
    <property type="component" value="Unassembled WGS sequence"/>
</dbReference>
<protein>
    <submittedName>
        <fullName evidence="1">Uncharacterized protein</fullName>
    </submittedName>
</protein>
<organism evidence="1 2">
    <name type="scientific">Protopolystoma xenopodis</name>
    <dbReference type="NCBI Taxonomy" id="117903"/>
    <lineage>
        <taxon>Eukaryota</taxon>
        <taxon>Metazoa</taxon>
        <taxon>Spiralia</taxon>
        <taxon>Lophotrochozoa</taxon>
        <taxon>Platyhelminthes</taxon>
        <taxon>Monogenea</taxon>
        <taxon>Polyopisthocotylea</taxon>
        <taxon>Polystomatidea</taxon>
        <taxon>Polystomatidae</taxon>
        <taxon>Protopolystoma</taxon>
    </lineage>
</organism>
<proteinExistence type="predicted"/>
<dbReference type="EMBL" id="CAAALY010034851">
    <property type="protein sequence ID" value="VEL17928.1"/>
    <property type="molecule type" value="Genomic_DNA"/>
</dbReference>
<reference evidence="1" key="1">
    <citation type="submission" date="2018-11" db="EMBL/GenBank/DDBJ databases">
        <authorList>
            <consortium name="Pathogen Informatics"/>
        </authorList>
    </citation>
    <scope>NUCLEOTIDE SEQUENCE</scope>
</reference>
<accession>A0A3S5CLC0</accession>
<gene>
    <name evidence="1" type="ORF">PXEA_LOCUS11368</name>
</gene>